<dbReference type="Gene3D" id="3.90.190.10">
    <property type="entry name" value="Protein tyrosine phosphatase superfamily"/>
    <property type="match status" value="1"/>
</dbReference>
<dbReference type="GO" id="GO:0033550">
    <property type="term" value="F:MAP kinase tyrosine phosphatase activity"/>
    <property type="evidence" value="ECO:0007669"/>
    <property type="project" value="TreeGrafter"/>
</dbReference>
<dbReference type="InterPro" id="IPR020422">
    <property type="entry name" value="TYR_PHOSPHATASE_DUAL_dom"/>
</dbReference>
<feature type="domain" description="Tyrosine specific protein phosphatases" evidence="7">
    <location>
        <begin position="166"/>
        <end position="222"/>
    </location>
</feature>
<dbReference type="Proteomes" id="UP000738325">
    <property type="component" value="Unassembled WGS sequence"/>
</dbReference>
<name>A0A9P6RWC1_9FUNG</name>
<feature type="compositionally biased region" description="Polar residues" evidence="5">
    <location>
        <begin position="8"/>
        <end position="21"/>
    </location>
</feature>
<comment type="caution">
    <text evidence="8">The sequence shown here is derived from an EMBL/GenBank/DDBJ whole genome shotgun (WGS) entry which is preliminary data.</text>
</comment>
<feature type="compositionally biased region" description="Low complexity" evidence="5">
    <location>
        <begin position="496"/>
        <end position="517"/>
    </location>
</feature>
<accession>A0A9P6RWC1</accession>
<dbReference type="AlphaFoldDB" id="A0A9P6RWC1"/>
<dbReference type="OrthoDB" id="2017893at2759"/>
<dbReference type="PROSITE" id="PS00383">
    <property type="entry name" value="TYR_PHOSPHATASE_1"/>
    <property type="match status" value="1"/>
</dbReference>
<comment type="similarity">
    <text evidence="1">Belongs to the protein-tyrosine phosphatase family. Non-receptor class dual specificity subfamily.</text>
</comment>
<feature type="compositionally biased region" description="Polar residues" evidence="5">
    <location>
        <begin position="518"/>
        <end position="534"/>
    </location>
</feature>
<evidence type="ECO:0000259" key="7">
    <source>
        <dbReference type="PROSITE" id="PS50056"/>
    </source>
</evidence>
<dbReference type="PANTHER" id="PTHR10159:SF519">
    <property type="entry name" value="DUAL SPECIFICITY PROTEIN PHOSPHATASE MPK3"/>
    <property type="match status" value="1"/>
</dbReference>
<gene>
    <name evidence="8" type="ORF">BGZ99_002102</name>
</gene>
<dbReference type="InterPro" id="IPR000340">
    <property type="entry name" value="Dual-sp_phosphatase_cat-dom"/>
</dbReference>
<dbReference type="SMART" id="SM00195">
    <property type="entry name" value="DSPc"/>
    <property type="match status" value="1"/>
</dbReference>
<dbReference type="PROSITE" id="PS50056">
    <property type="entry name" value="TYR_PHOSPHATASE_2"/>
    <property type="match status" value="1"/>
</dbReference>
<dbReference type="EC" id="3.1.3.48" evidence="2"/>
<evidence type="ECO:0000313" key="8">
    <source>
        <dbReference type="EMBL" id="KAG0329391.1"/>
    </source>
</evidence>
<dbReference type="GO" id="GO:0017017">
    <property type="term" value="F:MAP kinase tyrosine/serine/threonine phosphatase activity"/>
    <property type="evidence" value="ECO:0007669"/>
    <property type="project" value="TreeGrafter"/>
</dbReference>
<dbReference type="GO" id="GO:0008330">
    <property type="term" value="F:protein tyrosine/threonine phosphatase activity"/>
    <property type="evidence" value="ECO:0007669"/>
    <property type="project" value="TreeGrafter"/>
</dbReference>
<dbReference type="GO" id="GO:0043409">
    <property type="term" value="P:negative regulation of MAPK cascade"/>
    <property type="evidence" value="ECO:0007669"/>
    <property type="project" value="TreeGrafter"/>
</dbReference>
<evidence type="ECO:0000256" key="5">
    <source>
        <dbReference type="SAM" id="MobiDB-lite"/>
    </source>
</evidence>
<feature type="region of interest" description="Disordered" evidence="5">
    <location>
        <begin position="440"/>
        <end position="465"/>
    </location>
</feature>
<feature type="compositionally biased region" description="Polar residues" evidence="5">
    <location>
        <begin position="440"/>
        <end position="463"/>
    </location>
</feature>
<reference evidence="8" key="1">
    <citation type="journal article" date="2020" name="Fungal Divers.">
        <title>Resolving the Mortierellaceae phylogeny through synthesis of multi-gene phylogenetics and phylogenomics.</title>
        <authorList>
            <person name="Vandepol N."/>
            <person name="Liber J."/>
            <person name="Desiro A."/>
            <person name="Na H."/>
            <person name="Kennedy M."/>
            <person name="Barry K."/>
            <person name="Grigoriev I.V."/>
            <person name="Miller A.N."/>
            <person name="O'Donnell K."/>
            <person name="Stajich J.E."/>
            <person name="Bonito G."/>
        </authorList>
    </citation>
    <scope>NUCLEOTIDE SEQUENCE</scope>
    <source>
        <strain evidence="8">REB-010B</strain>
    </source>
</reference>
<dbReference type="InterPro" id="IPR000387">
    <property type="entry name" value="Tyr_Pase_dom"/>
</dbReference>
<dbReference type="EMBL" id="JAAAIP010000016">
    <property type="protein sequence ID" value="KAG0329391.1"/>
    <property type="molecule type" value="Genomic_DNA"/>
</dbReference>
<feature type="region of interest" description="Disordered" evidence="5">
    <location>
        <begin position="392"/>
        <end position="427"/>
    </location>
</feature>
<protein>
    <recommendedName>
        <fullName evidence="2">protein-tyrosine-phosphatase</fullName>
        <ecNumber evidence="2">3.1.3.48</ecNumber>
    </recommendedName>
</protein>
<evidence type="ECO:0000313" key="9">
    <source>
        <dbReference type="Proteomes" id="UP000738325"/>
    </source>
</evidence>
<evidence type="ECO:0000256" key="4">
    <source>
        <dbReference type="ARBA" id="ARBA00022912"/>
    </source>
</evidence>
<keyword evidence="4" id="KW-0904">Protein phosphatase</keyword>
<dbReference type="CDD" id="cd14498">
    <property type="entry name" value="DSP"/>
    <property type="match status" value="1"/>
</dbReference>
<dbReference type="InterPro" id="IPR029021">
    <property type="entry name" value="Prot-tyrosine_phosphatase-like"/>
</dbReference>
<dbReference type="PANTHER" id="PTHR10159">
    <property type="entry name" value="DUAL SPECIFICITY PROTEIN PHOSPHATASE"/>
    <property type="match status" value="1"/>
</dbReference>
<dbReference type="GO" id="GO:0005737">
    <property type="term" value="C:cytoplasm"/>
    <property type="evidence" value="ECO:0007669"/>
    <property type="project" value="TreeGrafter"/>
</dbReference>
<evidence type="ECO:0000256" key="1">
    <source>
        <dbReference type="ARBA" id="ARBA00008601"/>
    </source>
</evidence>
<proteinExistence type="inferred from homology"/>
<feature type="region of interest" description="Disordered" evidence="5">
    <location>
        <begin position="327"/>
        <end position="348"/>
    </location>
</feature>
<feature type="compositionally biased region" description="Low complexity" evidence="5">
    <location>
        <begin position="394"/>
        <end position="403"/>
    </location>
</feature>
<organism evidence="8 9">
    <name type="scientific">Dissophora globulifera</name>
    <dbReference type="NCBI Taxonomy" id="979702"/>
    <lineage>
        <taxon>Eukaryota</taxon>
        <taxon>Fungi</taxon>
        <taxon>Fungi incertae sedis</taxon>
        <taxon>Mucoromycota</taxon>
        <taxon>Mortierellomycotina</taxon>
        <taxon>Mortierellomycetes</taxon>
        <taxon>Mortierellales</taxon>
        <taxon>Mortierellaceae</taxon>
        <taxon>Dissophora</taxon>
    </lineage>
</organism>
<dbReference type="Pfam" id="PF00782">
    <property type="entry name" value="DSPc"/>
    <property type="match status" value="1"/>
</dbReference>
<sequence>MSAPLPLSLSTIPSQSPTTAPGTPDEVATNQESSTKRHSQLMLDQALPTPRLPMSFNAPTQRPISAYFADFSAECGTASPYTKEPVCVLPHLYLGAEHNATDINSLSRLGITAVLNVAVEIATASQQQQPSSPSRPNGDRIVRTTRDRSIHYKNLSWTHHQRNLQSEFPMAFAFIEETKNMGGKVLVHCQLGVSRSASLVIAYVMKTLQMNLTDAYEFVKTRSSVISPNMSLMYQLAEFGKSLTKPSTNTRPAILVRTGSKNNFGAEDDEDIYPYPAERMDIDSDTIEYADNKENRKPAPFMLSAVKMSPLANSRTTKRSNLVLTRSNSRSGTMPSMEPVTPSVPVTNTTATLPTYGLSSRSRAPYHRSSLAPMTTEPLNLMAPSSLETPAEDFSSFSQYSQPPSTPMADRFSFPDSNSIPPSTPLTDRFSFQIFPDGVSQASRRPSYSNRVVPSTPLTQSFDLSPPVPPFVASHRPMSSATSSISSFASSATFSRPSSTSSSASSSGSIPVSAPVSTCGSPATVSPIVTSATPAASASKESRSRRSSGIWSKMPSTPIRSISFGPILSSLSSSSSAATASGQQQQAGPSKKPAAIHAFAKALTRRWSSGLLGFQEQQQQQQQQQNAIECLTTDSTLTTSPEEDVTMCATVREAAEGNENDGCSASTSPEFVFSPRACSPIVQETKSFGEVYHVLRMEG</sequence>
<dbReference type="SUPFAM" id="SSF52799">
    <property type="entry name" value="(Phosphotyrosine protein) phosphatases II"/>
    <property type="match status" value="1"/>
</dbReference>
<feature type="region of interest" description="Disordered" evidence="5">
    <location>
        <begin position="574"/>
        <end position="595"/>
    </location>
</feature>
<feature type="domain" description="Tyrosine-protein phosphatase" evidence="6">
    <location>
        <begin position="84"/>
        <end position="245"/>
    </location>
</feature>
<evidence type="ECO:0000259" key="6">
    <source>
        <dbReference type="PROSITE" id="PS50054"/>
    </source>
</evidence>
<keyword evidence="9" id="KW-1185">Reference proteome</keyword>
<evidence type="ECO:0000256" key="3">
    <source>
        <dbReference type="ARBA" id="ARBA00022801"/>
    </source>
</evidence>
<evidence type="ECO:0000256" key="2">
    <source>
        <dbReference type="ARBA" id="ARBA00013064"/>
    </source>
</evidence>
<dbReference type="InterPro" id="IPR016130">
    <property type="entry name" value="Tyr_Pase_AS"/>
</dbReference>
<dbReference type="PROSITE" id="PS50054">
    <property type="entry name" value="TYR_PHOSPHATASE_DUAL"/>
    <property type="match status" value="1"/>
</dbReference>
<feature type="region of interest" description="Disordered" evidence="5">
    <location>
        <begin position="1"/>
        <end position="39"/>
    </location>
</feature>
<feature type="compositionally biased region" description="Low complexity" evidence="5">
    <location>
        <begin position="339"/>
        <end position="348"/>
    </location>
</feature>
<feature type="region of interest" description="Disordered" evidence="5">
    <location>
        <begin position="496"/>
        <end position="555"/>
    </location>
</feature>
<keyword evidence="3" id="KW-0378">Hydrolase</keyword>